<keyword evidence="2" id="KW-1185">Reference proteome</keyword>
<reference evidence="1" key="1">
    <citation type="submission" date="2020-08" db="EMBL/GenBank/DDBJ databases">
        <title>Multicomponent nature underlies the extraordinary mechanical properties of spider dragline silk.</title>
        <authorList>
            <person name="Kono N."/>
            <person name="Nakamura H."/>
            <person name="Mori M."/>
            <person name="Yoshida Y."/>
            <person name="Ohtoshi R."/>
            <person name="Malay A.D."/>
            <person name="Moran D.A.P."/>
            <person name="Tomita M."/>
            <person name="Numata K."/>
            <person name="Arakawa K."/>
        </authorList>
    </citation>
    <scope>NUCLEOTIDE SEQUENCE</scope>
</reference>
<name>A0A8X6QNU7_NEPPI</name>
<sequence>MADSDPLQAIKELSWKIGLVLPWSTVQDDLRCIGKLFRQRIWVPQVKETELDQRHTIWESSLSRYEADPFVR</sequence>
<dbReference type="Proteomes" id="UP000887013">
    <property type="component" value="Unassembled WGS sequence"/>
</dbReference>
<dbReference type="OrthoDB" id="10046483at2759"/>
<gene>
    <name evidence="1" type="ORF">NPIL_621321</name>
</gene>
<dbReference type="EMBL" id="BMAW01127945">
    <property type="protein sequence ID" value="GFU23390.1"/>
    <property type="molecule type" value="Genomic_DNA"/>
</dbReference>
<evidence type="ECO:0000313" key="2">
    <source>
        <dbReference type="Proteomes" id="UP000887013"/>
    </source>
</evidence>
<dbReference type="AlphaFoldDB" id="A0A8X6QNU7"/>
<protein>
    <submittedName>
        <fullName evidence="1">Uncharacterized protein</fullName>
    </submittedName>
</protein>
<evidence type="ECO:0000313" key="1">
    <source>
        <dbReference type="EMBL" id="GFU23390.1"/>
    </source>
</evidence>
<accession>A0A8X6QNU7</accession>
<proteinExistence type="predicted"/>
<comment type="caution">
    <text evidence="1">The sequence shown here is derived from an EMBL/GenBank/DDBJ whole genome shotgun (WGS) entry which is preliminary data.</text>
</comment>
<organism evidence="1 2">
    <name type="scientific">Nephila pilipes</name>
    <name type="common">Giant wood spider</name>
    <name type="synonym">Nephila maculata</name>
    <dbReference type="NCBI Taxonomy" id="299642"/>
    <lineage>
        <taxon>Eukaryota</taxon>
        <taxon>Metazoa</taxon>
        <taxon>Ecdysozoa</taxon>
        <taxon>Arthropoda</taxon>
        <taxon>Chelicerata</taxon>
        <taxon>Arachnida</taxon>
        <taxon>Araneae</taxon>
        <taxon>Araneomorphae</taxon>
        <taxon>Entelegynae</taxon>
        <taxon>Araneoidea</taxon>
        <taxon>Nephilidae</taxon>
        <taxon>Nephila</taxon>
    </lineage>
</organism>